<proteinExistence type="predicted"/>
<accession>A0ABU6HBB2</accession>
<feature type="compositionally biased region" description="Low complexity" evidence="1">
    <location>
        <begin position="218"/>
        <end position="232"/>
    </location>
</feature>
<dbReference type="Proteomes" id="UP001348149">
    <property type="component" value="Unassembled WGS sequence"/>
</dbReference>
<feature type="compositionally biased region" description="Pro residues" evidence="1">
    <location>
        <begin position="64"/>
        <end position="109"/>
    </location>
</feature>
<reference evidence="2 3" key="1">
    <citation type="submission" date="2024-01" db="EMBL/GenBank/DDBJ databases">
        <title>Mesobacterium rodlantinim sp. nov., isolated from shallow sea hydrothermal systems off Kueishantao Island.</title>
        <authorList>
            <person name="Su Z."/>
            <person name="Tang K."/>
        </authorList>
    </citation>
    <scope>NUCLEOTIDE SEQUENCE [LARGE SCALE GENOMIC DNA]</scope>
    <source>
        <strain evidence="2 3">TK19101</strain>
    </source>
</reference>
<feature type="region of interest" description="Disordered" evidence="1">
    <location>
        <begin position="51"/>
        <end position="232"/>
    </location>
</feature>
<evidence type="ECO:0000313" key="3">
    <source>
        <dbReference type="Proteomes" id="UP001348149"/>
    </source>
</evidence>
<gene>
    <name evidence="2" type="ORF">VK792_00245</name>
</gene>
<organism evidence="2 3">
    <name type="scientific">Mesobacterium hydrothermale</name>
    <dbReference type="NCBI Taxonomy" id="3111907"/>
    <lineage>
        <taxon>Bacteria</taxon>
        <taxon>Pseudomonadati</taxon>
        <taxon>Pseudomonadota</taxon>
        <taxon>Alphaproteobacteria</taxon>
        <taxon>Rhodobacterales</taxon>
        <taxon>Roseobacteraceae</taxon>
        <taxon>Mesobacterium</taxon>
    </lineage>
</organism>
<keyword evidence="3" id="KW-1185">Reference proteome</keyword>
<evidence type="ECO:0000256" key="1">
    <source>
        <dbReference type="SAM" id="MobiDB-lite"/>
    </source>
</evidence>
<feature type="region of interest" description="Disordered" evidence="1">
    <location>
        <begin position="243"/>
        <end position="262"/>
    </location>
</feature>
<dbReference type="RefSeq" id="WP_326295139.1">
    <property type="nucleotide sequence ID" value="NZ_JAYLLH010000001.1"/>
</dbReference>
<sequence length="363" mass="37824">MHIGHYISGAGHLGLIGWLLFGGMFTSSPPEMEVTEVSIISSQEYAALVQAAQPPESTVEVAAPPAPDPTPEPVRPTPPAPTPPAPEPDPMPAPVPDPDPAPVPDPVPLPEVVETPPAVQTPAPAPQVLAPQASVRPKPRPAPRVAPTPVAEPAPDARTDTRDTTATTPDFTAEAAQPEQEQSAQPEATTEIVTEAEEPASAAPTASVRPKTRPSRPTATQQAATAETPDTSAAVNAALQAALGGGTTDPKPDVPTGPPLSQGERDALRVAVQQCWNVNVGSPAADVTVVLGMAMDRNGKVEPGSLRLLSSEGGSGQAVDIAFQAARRAILLCQGNGYELPIEKYDQWKDIEMTFNPEKMRLR</sequence>
<dbReference type="EMBL" id="JAYLLH010000001">
    <property type="protein sequence ID" value="MEC3859696.1"/>
    <property type="molecule type" value="Genomic_DNA"/>
</dbReference>
<name>A0ABU6HBB2_9RHOB</name>
<feature type="compositionally biased region" description="Low complexity" evidence="1">
    <location>
        <begin position="110"/>
        <end position="136"/>
    </location>
</feature>
<protein>
    <submittedName>
        <fullName evidence="2">Cell envelope biogenesis protein TolA</fullName>
    </submittedName>
</protein>
<feature type="compositionally biased region" description="Low complexity" evidence="1">
    <location>
        <begin position="164"/>
        <end position="207"/>
    </location>
</feature>
<evidence type="ECO:0000313" key="2">
    <source>
        <dbReference type="EMBL" id="MEC3859696.1"/>
    </source>
</evidence>
<feature type="compositionally biased region" description="Pro residues" evidence="1">
    <location>
        <begin position="140"/>
        <end position="152"/>
    </location>
</feature>
<dbReference type="Gene3D" id="3.30.1150.10">
    <property type="match status" value="1"/>
</dbReference>
<comment type="caution">
    <text evidence="2">The sequence shown here is derived from an EMBL/GenBank/DDBJ whole genome shotgun (WGS) entry which is preliminary data.</text>
</comment>